<dbReference type="PROSITE" id="PS50821">
    <property type="entry name" value="PAZ"/>
    <property type="match status" value="1"/>
</dbReference>
<comment type="similarity">
    <text evidence="17 18">Belongs to the helicase family. Dicer subfamily.</text>
</comment>
<dbReference type="GO" id="GO:0005737">
    <property type="term" value="C:cytoplasm"/>
    <property type="evidence" value="ECO:0007669"/>
    <property type="project" value="TreeGrafter"/>
</dbReference>
<dbReference type="SUPFAM" id="SSF69065">
    <property type="entry name" value="RNase III domain-like"/>
    <property type="match status" value="2"/>
</dbReference>
<evidence type="ECO:0000256" key="8">
    <source>
        <dbReference type="ARBA" id="ARBA00022801"/>
    </source>
</evidence>
<dbReference type="CDD" id="cd00593">
    <property type="entry name" value="RIBOc"/>
    <property type="match status" value="2"/>
</dbReference>
<dbReference type="InterPro" id="IPR000999">
    <property type="entry name" value="RNase_III_dom"/>
</dbReference>
<dbReference type="InterPro" id="IPR038248">
    <property type="entry name" value="Dicer_dimer_sf"/>
</dbReference>
<accession>A0A9W8Y726</accession>
<dbReference type="GO" id="GO:0050688">
    <property type="term" value="P:regulation of defense response to virus"/>
    <property type="evidence" value="ECO:0007669"/>
    <property type="project" value="UniProtKB-KW"/>
</dbReference>
<dbReference type="PROSITE" id="PS51192">
    <property type="entry name" value="HELICASE_ATP_BIND_1"/>
    <property type="match status" value="1"/>
</dbReference>
<dbReference type="CDD" id="cd18034">
    <property type="entry name" value="DEXHc_dicer"/>
    <property type="match status" value="1"/>
</dbReference>
<dbReference type="PANTHER" id="PTHR14950">
    <property type="entry name" value="DICER-RELATED"/>
    <property type="match status" value="1"/>
</dbReference>
<evidence type="ECO:0000256" key="14">
    <source>
        <dbReference type="ARBA" id="ARBA00023118"/>
    </source>
</evidence>
<dbReference type="PROSITE" id="PS50142">
    <property type="entry name" value="RNASE_3_2"/>
    <property type="match status" value="2"/>
</dbReference>
<dbReference type="Gene3D" id="1.10.1520.10">
    <property type="entry name" value="Ribonuclease III domain"/>
    <property type="match status" value="2"/>
</dbReference>
<evidence type="ECO:0000256" key="18">
    <source>
        <dbReference type="PROSITE-ProRule" id="PRU00657"/>
    </source>
</evidence>
<keyword evidence="6" id="KW-0677">Repeat</keyword>
<dbReference type="SMART" id="SM00490">
    <property type="entry name" value="HELICc"/>
    <property type="match status" value="1"/>
</dbReference>
<dbReference type="GO" id="GO:0003723">
    <property type="term" value="F:RNA binding"/>
    <property type="evidence" value="ECO:0007669"/>
    <property type="project" value="UniProtKB-UniRule"/>
</dbReference>
<dbReference type="Pfam" id="PF04851">
    <property type="entry name" value="ResIII"/>
    <property type="match status" value="1"/>
</dbReference>
<protein>
    <recommendedName>
        <fullName evidence="3">Dicer-like protein 1</fullName>
    </recommendedName>
</protein>
<dbReference type="GO" id="GO:0003677">
    <property type="term" value="F:DNA binding"/>
    <property type="evidence" value="ECO:0007669"/>
    <property type="project" value="InterPro"/>
</dbReference>
<dbReference type="FunFam" id="3.40.50.300:FF:001988">
    <property type="entry name" value="Dicer-like protein 1"/>
    <property type="match status" value="1"/>
</dbReference>
<dbReference type="Pfam" id="PF03368">
    <property type="entry name" value="Dicer_dimer"/>
    <property type="match status" value="1"/>
</dbReference>
<evidence type="ECO:0000256" key="13">
    <source>
        <dbReference type="ARBA" id="ARBA00022884"/>
    </source>
</evidence>
<dbReference type="Pfam" id="PF00636">
    <property type="entry name" value="Ribonuclease_3"/>
    <property type="match status" value="2"/>
</dbReference>
<evidence type="ECO:0000259" key="23">
    <source>
        <dbReference type="PROSITE" id="PS51194"/>
    </source>
</evidence>
<dbReference type="OrthoDB" id="416741at2759"/>
<evidence type="ECO:0000256" key="4">
    <source>
        <dbReference type="ARBA" id="ARBA00022721"/>
    </source>
</evidence>
<dbReference type="GO" id="GO:0046872">
    <property type="term" value="F:metal ion binding"/>
    <property type="evidence" value="ECO:0007669"/>
    <property type="project" value="UniProtKB-KW"/>
</dbReference>
<comment type="caution">
    <text evidence="25">The sequence shown here is derived from an EMBL/GenBank/DDBJ whole genome shotgun (WGS) entry which is preliminary data.</text>
</comment>
<dbReference type="EMBL" id="JAPEUY010000011">
    <property type="protein sequence ID" value="KAJ4368167.1"/>
    <property type="molecule type" value="Genomic_DNA"/>
</dbReference>
<evidence type="ECO:0000256" key="15">
    <source>
        <dbReference type="ARBA" id="ARBA00023211"/>
    </source>
</evidence>
<feature type="region of interest" description="Disordered" evidence="19">
    <location>
        <begin position="25"/>
        <end position="61"/>
    </location>
</feature>
<keyword evidence="14" id="KW-0051">Antiviral defense</keyword>
<keyword evidence="9" id="KW-0347">Helicase</keyword>
<dbReference type="GO" id="GO:0004525">
    <property type="term" value="F:ribonuclease III activity"/>
    <property type="evidence" value="ECO:0007669"/>
    <property type="project" value="InterPro"/>
</dbReference>
<keyword evidence="8" id="KW-0378">Hydrolase</keyword>
<evidence type="ECO:0000256" key="5">
    <source>
        <dbReference type="ARBA" id="ARBA00022723"/>
    </source>
</evidence>
<evidence type="ECO:0000313" key="25">
    <source>
        <dbReference type="EMBL" id="KAJ4368167.1"/>
    </source>
</evidence>
<feature type="domain" description="RNase III" evidence="20">
    <location>
        <begin position="1046"/>
        <end position="1220"/>
    </location>
</feature>
<sequence length="1578" mass="180219">MARAEVDEEQGNFVSCDQIDASSLAIGEVKHADDHEQADEDDESDIDSHGPKSTSEKRRAQNKVMRAFAANISAHISKEEVKEAASKSVNEEQLSIRDILAKQETTVRITNPRDYQTELFQRAKDENIIAVLDTGSGKTHIATLLLRHILEKELEDRANGSIHKIAFFLVDSVNLVYQQANVLRCGLDQSVEGICGAMGASLWSKSTWEKHFSNNMVIVCTAAVLVDCMMHSFISMAQINLLIFDEAHHAKSNHPYARLMKDYYAQEHDVSKQPRIFGMTASPVDVKGQSSEHIREAARDLEKLLHAEIATSADSTLASNSISRPDEEVAVYARLRNNYETPFHVEVKARYGDVSAFHKFFVASSRIASDLGRWASDMYWSFAFADEQSSKLQNREQFKYNKITKDGSQEEWDRKIKRLEEAAGFVQKQNFGIPTLSDQDVSSKVQQLHYWLNLYYERSDEARCIVFVEQRQTARLLKLIFGHIGGSNLHCDVLVGVNNRAGEHNVSLRNQILTVSKFRRGELNCLFATSVAEEGLDIPQCNLVVRFDLYRTMIGYVQSRGRARHRNSKYLHMLEADNNDHRERLLDVRTDEHVMRNFCKGLSHERKMEELGKDGSELLAFEDQLFPSFTDPQSGAKLTYRSSLAILNHFVATWPYPNHATMLQPNYVTSPEMSYDPRDPQRRGFVCEVILPEGSPIISITGDVQSRKAIARCSAAFKMCLELHDKGFLNEHLLPTTAKLFPAMASAHLAVNEKKKGKYQMIIKPFFWKQGRDTVPERLYLTVVHVDAGLDRPHQPLALLTRNPFPQLPSFPIYLTDGTASNVISQSSSKPLPVAAESLEIFTKFTLRLYEDIYNKVYDHDIRKISYWVLPILKTRMSALPHITSVEKILDMEQIHKVCKEAIWTWTSETKAEDLIDKYYLDPLHGGLRYYSNRLAPHLRPQDPVPTHVPRQNHKFMKNILEYTDSRWSKSRDISRWDQSQPVLEVEWIPFRRNHLARVEDNEGKELRNLRAYICPQPLRISNLAVPFVAMCYILPVIIHRFESYLIALEACQALDLNVNPALALEALTKDSDNSEEHGEEQISFKSGMGKNYERLEFLGDCFLKMATTISVFVQQPDEDEFEFHVRRMEMLCNKNLMETALGKKVHRADDPERNLQLYKYIRTEAFSRRTWYPEGLKLIKGKGMNKSEDDWLKLTHNLGDKSIADVCEAFIGAAVMEDHEDGPWNPSQWDQAVKAVKLFVNSQDHLMSKWSDYYAAYDKPQYQVADSTAAMIDMAQQIERTHPYHFRYPRLLRSAFTHPSYPYMFEHIPSYQRLEFCGDALLDMAFITYLFHKYPDKDPQWLTEHKTPMVSNKFLGAVCVNLGWHTHIKQNTAVLSTQIRDYVTEVSEAQREAGPGAVDYWVNVPEPPKCLADVIEAYVAALFVDAEFDFSVVQHFFDLHLKPFFVDMTLDSYEHFASNHPTTRLSRLLSINFGCSEWRLGALETDTIIPGKGKAIAAMVLIHNKVSFHSLGQSGRYARVRASQAALETLEGLPPYEYRRRFGCDCVGEGEGMGAGSSEVAVRAKKAQMKEAMGPNL</sequence>
<evidence type="ECO:0000256" key="2">
    <source>
        <dbReference type="ARBA" id="ARBA00001946"/>
    </source>
</evidence>
<evidence type="ECO:0000256" key="12">
    <source>
        <dbReference type="ARBA" id="ARBA00022842"/>
    </source>
</evidence>
<evidence type="ECO:0000256" key="16">
    <source>
        <dbReference type="ARBA" id="ARBA00025403"/>
    </source>
</evidence>
<dbReference type="PANTHER" id="PTHR14950:SF62">
    <property type="entry name" value="DICER-LIKE PROTEIN 1"/>
    <property type="match status" value="1"/>
</dbReference>
<evidence type="ECO:0000259" key="20">
    <source>
        <dbReference type="PROSITE" id="PS50142"/>
    </source>
</evidence>
<keyword evidence="4" id="KW-0930">Antiviral protein</keyword>
<dbReference type="InterPro" id="IPR003100">
    <property type="entry name" value="PAZ_dom"/>
</dbReference>
<evidence type="ECO:0000256" key="6">
    <source>
        <dbReference type="ARBA" id="ARBA00022737"/>
    </source>
</evidence>
<dbReference type="GO" id="GO:0030422">
    <property type="term" value="P:siRNA processing"/>
    <property type="evidence" value="ECO:0007669"/>
    <property type="project" value="TreeGrafter"/>
</dbReference>
<dbReference type="InterPro" id="IPR005034">
    <property type="entry name" value="Dicer_dimerisation"/>
</dbReference>
<dbReference type="Proteomes" id="UP001140560">
    <property type="component" value="Unassembled WGS sequence"/>
</dbReference>
<dbReference type="CDD" id="cd18802">
    <property type="entry name" value="SF2_C_dicer"/>
    <property type="match status" value="1"/>
</dbReference>
<dbReference type="FunFam" id="1.10.1520.10:FF:000015">
    <property type="entry name" value="Dicer-like protein 1"/>
    <property type="match status" value="1"/>
</dbReference>
<dbReference type="GO" id="GO:0004386">
    <property type="term" value="F:helicase activity"/>
    <property type="evidence" value="ECO:0007669"/>
    <property type="project" value="UniProtKB-KW"/>
</dbReference>
<evidence type="ECO:0000256" key="17">
    <source>
        <dbReference type="ARBA" id="ARBA00035116"/>
    </source>
</evidence>
<evidence type="ECO:0000256" key="3">
    <source>
        <dbReference type="ARBA" id="ARBA00020797"/>
    </source>
</evidence>
<feature type="domain" description="PAZ" evidence="21">
    <location>
        <begin position="902"/>
        <end position="1023"/>
    </location>
</feature>
<keyword evidence="7" id="KW-0547">Nucleotide-binding</keyword>
<keyword evidence="10" id="KW-0862">Zinc</keyword>
<keyword evidence="11" id="KW-0067">ATP-binding</keyword>
<comment type="cofactor">
    <cofactor evidence="2">
        <name>Mg(2+)</name>
        <dbReference type="ChEBI" id="CHEBI:18420"/>
    </cofactor>
</comment>
<evidence type="ECO:0000256" key="7">
    <source>
        <dbReference type="ARBA" id="ARBA00022741"/>
    </source>
</evidence>
<keyword evidence="26" id="KW-1185">Reference proteome</keyword>
<keyword evidence="5" id="KW-0479">Metal-binding</keyword>
<evidence type="ECO:0000256" key="10">
    <source>
        <dbReference type="ARBA" id="ARBA00022833"/>
    </source>
</evidence>
<keyword evidence="15" id="KW-0464">Manganese</keyword>
<proteinExistence type="inferred from homology"/>
<organism evidence="25 26">
    <name type="scientific">Neocucurbitaria cava</name>
    <dbReference type="NCBI Taxonomy" id="798079"/>
    <lineage>
        <taxon>Eukaryota</taxon>
        <taxon>Fungi</taxon>
        <taxon>Dikarya</taxon>
        <taxon>Ascomycota</taxon>
        <taxon>Pezizomycotina</taxon>
        <taxon>Dothideomycetes</taxon>
        <taxon>Pleosporomycetidae</taxon>
        <taxon>Pleosporales</taxon>
        <taxon>Pleosporineae</taxon>
        <taxon>Cucurbitariaceae</taxon>
        <taxon>Neocucurbitaria</taxon>
    </lineage>
</organism>
<dbReference type="GO" id="GO:0005524">
    <property type="term" value="F:ATP binding"/>
    <property type="evidence" value="ECO:0007669"/>
    <property type="project" value="UniProtKB-KW"/>
</dbReference>
<evidence type="ECO:0000313" key="26">
    <source>
        <dbReference type="Proteomes" id="UP001140560"/>
    </source>
</evidence>
<dbReference type="GO" id="GO:0051607">
    <property type="term" value="P:defense response to virus"/>
    <property type="evidence" value="ECO:0007669"/>
    <property type="project" value="UniProtKB-KW"/>
</dbReference>
<feature type="domain" description="Helicase ATP-binding" evidence="22">
    <location>
        <begin position="119"/>
        <end position="301"/>
    </location>
</feature>
<feature type="compositionally biased region" description="Acidic residues" evidence="19">
    <location>
        <begin position="36"/>
        <end position="45"/>
    </location>
</feature>
<dbReference type="GO" id="GO:0005634">
    <property type="term" value="C:nucleus"/>
    <property type="evidence" value="ECO:0007669"/>
    <property type="project" value="TreeGrafter"/>
</dbReference>
<dbReference type="PROSITE" id="PS51194">
    <property type="entry name" value="HELICASE_CTER"/>
    <property type="match status" value="1"/>
</dbReference>
<gene>
    <name evidence="25" type="primary">dcl1</name>
    <name evidence="25" type="ORF">N0V83_006523</name>
</gene>
<dbReference type="InterPro" id="IPR001650">
    <property type="entry name" value="Helicase_C-like"/>
</dbReference>
<reference evidence="25" key="1">
    <citation type="submission" date="2022-10" db="EMBL/GenBank/DDBJ databases">
        <title>Tapping the CABI collections for fungal endophytes: first genome assemblies for Collariella, Neodidymelliopsis, Ascochyta clinopodiicola, Didymella pomorum, Didymosphaeria variabile, Neocosmospora piperis and Neocucurbitaria cava.</title>
        <authorList>
            <person name="Hill R."/>
        </authorList>
    </citation>
    <scope>NUCLEOTIDE SEQUENCE</scope>
    <source>
        <strain evidence="25">IMI 356814</strain>
    </source>
</reference>
<evidence type="ECO:0000256" key="9">
    <source>
        <dbReference type="ARBA" id="ARBA00022806"/>
    </source>
</evidence>
<feature type="domain" description="Dicer dsRNA-binding fold" evidence="24">
    <location>
        <begin position="643"/>
        <end position="743"/>
    </location>
</feature>
<evidence type="ECO:0000256" key="11">
    <source>
        <dbReference type="ARBA" id="ARBA00022840"/>
    </source>
</evidence>
<feature type="domain" description="RNase III" evidence="20">
    <location>
        <begin position="1276"/>
        <end position="1428"/>
    </location>
</feature>
<dbReference type="SUPFAM" id="SSF52540">
    <property type="entry name" value="P-loop containing nucleoside triphosphate hydrolases"/>
    <property type="match status" value="1"/>
</dbReference>
<comment type="function">
    <text evidence="16">Dicer-like endonuclease involved in cleaving double-stranded RNA in the RNA interference (RNAi) pathway. Produces 21 to 25 bp dsRNAs (siRNAs) which target the selective destruction of homologous RNAs leading to sequence-specific suppression of gene expression, called post-transcriptional gene silencing (PTGS). Part of a broad host defense response against viral infection and transposons.</text>
</comment>
<dbReference type="InterPro" id="IPR014001">
    <property type="entry name" value="Helicase_ATP-bd"/>
</dbReference>
<name>A0A9W8Y726_9PLEO</name>
<dbReference type="InterPro" id="IPR056755">
    <property type="entry name" value="DSRM_2"/>
</dbReference>
<evidence type="ECO:0000256" key="19">
    <source>
        <dbReference type="SAM" id="MobiDB-lite"/>
    </source>
</evidence>
<dbReference type="SMART" id="SM00535">
    <property type="entry name" value="RIBOc"/>
    <property type="match status" value="2"/>
</dbReference>
<dbReference type="InterPro" id="IPR027417">
    <property type="entry name" value="P-loop_NTPase"/>
</dbReference>
<comment type="cofactor">
    <cofactor evidence="1">
        <name>Mn(2+)</name>
        <dbReference type="ChEBI" id="CHEBI:29035"/>
    </cofactor>
</comment>
<dbReference type="InterPro" id="IPR006935">
    <property type="entry name" value="Helicase/UvrB_N"/>
</dbReference>
<evidence type="ECO:0000259" key="22">
    <source>
        <dbReference type="PROSITE" id="PS51192"/>
    </source>
</evidence>
<evidence type="ECO:0000256" key="1">
    <source>
        <dbReference type="ARBA" id="ARBA00001936"/>
    </source>
</evidence>
<evidence type="ECO:0000259" key="24">
    <source>
        <dbReference type="PROSITE" id="PS51327"/>
    </source>
</evidence>
<dbReference type="Gene3D" id="3.30.160.380">
    <property type="entry name" value="Dicer dimerisation domain"/>
    <property type="match status" value="1"/>
</dbReference>
<evidence type="ECO:0000259" key="21">
    <source>
        <dbReference type="PROSITE" id="PS50821"/>
    </source>
</evidence>
<dbReference type="SMART" id="SM00487">
    <property type="entry name" value="DEXDc"/>
    <property type="match status" value="1"/>
</dbReference>
<keyword evidence="13 18" id="KW-0694">RNA-binding</keyword>
<keyword evidence="12" id="KW-0460">Magnesium</keyword>
<feature type="domain" description="Helicase C-terminal" evidence="23">
    <location>
        <begin position="444"/>
        <end position="612"/>
    </location>
</feature>
<dbReference type="Gene3D" id="3.40.50.300">
    <property type="entry name" value="P-loop containing nucleotide triphosphate hydrolases"/>
    <property type="match status" value="2"/>
</dbReference>
<dbReference type="Pfam" id="PF00271">
    <property type="entry name" value="Helicase_C"/>
    <property type="match status" value="1"/>
</dbReference>
<feature type="compositionally biased region" description="Basic and acidic residues" evidence="19">
    <location>
        <begin position="46"/>
        <end position="59"/>
    </location>
</feature>
<dbReference type="PROSITE" id="PS51327">
    <property type="entry name" value="DICER_DSRBF"/>
    <property type="match status" value="1"/>
</dbReference>
<dbReference type="FunFam" id="3.40.50.300:FF:001669">
    <property type="entry name" value="Dicer-like protein 1"/>
    <property type="match status" value="1"/>
</dbReference>
<dbReference type="Pfam" id="PF24995">
    <property type="entry name" value="DSRM_2"/>
    <property type="match status" value="1"/>
</dbReference>
<dbReference type="InterPro" id="IPR036389">
    <property type="entry name" value="RNase_III_sf"/>
</dbReference>